<feature type="domain" description="ParB-like N-terminal" evidence="1">
    <location>
        <begin position="92"/>
        <end position="134"/>
    </location>
</feature>
<gene>
    <name evidence="2" type="ORF">ACFP56_05550</name>
</gene>
<evidence type="ECO:0000259" key="1">
    <source>
        <dbReference type="Pfam" id="PF02195"/>
    </source>
</evidence>
<name>A0ABW1V2U1_9BACL</name>
<dbReference type="Pfam" id="PF02195">
    <property type="entry name" value="ParB_N"/>
    <property type="match status" value="1"/>
</dbReference>
<accession>A0ABW1V2U1</accession>
<keyword evidence="3" id="KW-1185">Reference proteome</keyword>
<comment type="caution">
    <text evidence="2">The sequence shown here is derived from an EMBL/GenBank/DDBJ whole genome shotgun (WGS) entry which is preliminary data.</text>
</comment>
<protein>
    <submittedName>
        <fullName evidence="2">ParB/RepB/Spo0J family partition protein</fullName>
    </submittedName>
</protein>
<dbReference type="RefSeq" id="WP_379232066.1">
    <property type="nucleotide sequence ID" value="NZ_JBHSTE010000002.1"/>
</dbReference>
<evidence type="ECO:0000313" key="3">
    <source>
        <dbReference type="Proteomes" id="UP001596233"/>
    </source>
</evidence>
<dbReference type="Gene3D" id="3.90.1530.10">
    <property type="entry name" value="Conserved hypothetical protein from pyrococcus furiosus pfu- 392566-001, ParB domain"/>
    <property type="match status" value="1"/>
</dbReference>
<dbReference type="Proteomes" id="UP001596233">
    <property type="component" value="Unassembled WGS sequence"/>
</dbReference>
<dbReference type="CDD" id="cd16387">
    <property type="entry name" value="ParB_N_Srx"/>
    <property type="match status" value="1"/>
</dbReference>
<dbReference type="EMBL" id="JBHSTE010000002">
    <property type="protein sequence ID" value="MFC6332080.1"/>
    <property type="molecule type" value="Genomic_DNA"/>
</dbReference>
<reference evidence="3" key="1">
    <citation type="journal article" date="2019" name="Int. J. Syst. Evol. Microbiol.">
        <title>The Global Catalogue of Microorganisms (GCM) 10K type strain sequencing project: providing services to taxonomists for standard genome sequencing and annotation.</title>
        <authorList>
            <consortium name="The Broad Institute Genomics Platform"/>
            <consortium name="The Broad Institute Genome Sequencing Center for Infectious Disease"/>
            <person name="Wu L."/>
            <person name="Ma J."/>
        </authorList>
    </citation>
    <scope>NUCLEOTIDE SEQUENCE [LARGE SCALE GENOMIC DNA]</scope>
    <source>
        <strain evidence="3">PCU 280</strain>
    </source>
</reference>
<sequence>MIYGSTKCAMEYAQRGEIEKWIQLFLRNDGKNIALADGLLLEKRYYFGPITTDITPFGIEEGAPSYLTKANDIAWFFHVVDNMKASYADWDVPPLIVSYANGKYEINDGRHRHEAYRQMNMKHVPVVFWSSSEEDFNALVTILNHPWNEK</sequence>
<organism evidence="2 3">
    <name type="scientific">Paenibacillus septentrionalis</name>
    <dbReference type="NCBI Taxonomy" id="429342"/>
    <lineage>
        <taxon>Bacteria</taxon>
        <taxon>Bacillati</taxon>
        <taxon>Bacillota</taxon>
        <taxon>Bacilli</taxon>
        <taxon>Bacillales</taxon>
        <taxon>Paenibacillaceae</taxon>
        <taxon>Paenibacillus</taxon>
    </lineage>
</organism>
<dbReference type="InterPro" id="IPR003115">
    <property type="entry name" value="ParB_N"/>
</dbReference>
<evidence type="ECO:0000313" key="2">
    <source>
        <dbReference type="EMBL" id="MFC6332080.1"/>
    </source>
</evidence>
<dbReference type="SUPFAM" id="SSF110849">
    <property type="entry name" value="ParB/Sulfiredoxin"/>
    <property type="match status" value="1"/>
</dbReference>
<dbReference type="InterPro" id="IPR036086">
    <property type="entry name" value="ParB/Sulfiredoxin_sf"/>
</dbReference>
<proteinExistence type="predicted"/>